<keyword evidence="4 6" id="KW-1133">Transmembrane helix</keyword>
<feature type="transmembrane region" description="Helical" evidence="6">
    <location>
        <begin position="234"/>
        <end position="262"/>
    </location>
</feature>
<feature type="transmembrane region" description="Helical" evidence="6">
    <location>
        <begin position="283"/>
        <end position="310"/>
    </location>
</feature>
<dbReference type="AlphaFoldDB" id="A0A371AYL2"/>
<keyword evidence="2 6" id="KW-1003">Cell membrane</keyword>
<keyword evidence="5 6" id="KW-0472">Membrane</keyword>
<feature type="transmembrane region" description="Helical" evidence="6">
    <location>
        <begin position="20"/>
        <end position="37"/>
    </location>
</feature>
<feature type="transmembrane region" description="Helical" evidence="6">
    <location>
        <begin position="523"/>
        <end position="551"/>
    </location>
</feature>
<evidence type="ECO:0000313" key="8">
    <source>
        <dbReference type="EMBL" id="RDU24657.1"/>
    </source>
</evidence>
<dbReference type="PANTHER" id="PTHR46795">
    <property type="entry name" value="ABC TRANSPORTER PERMEASE-RELATED-RELATED"/>
    <property type="match status" value="1"/>
</dbReference>
<evidence type="ECO:0000256" key="4">
    <source>
        <dbReference type="ARBA" id="ARBA00022989"/>
    </source>
</evidence>
<dbReference type="InterPro" id="IPR027022">
    <property type="entry name" value="ABC_permease_BceB-typ"/>
</dbReference>
<keyword evidence="6" id="KW-0813">Transport</keyword>
<feature type="transmembrane region" description="Helical" evidence="6">
    <location>
        <begin position="200"/>
        <end position="222"/>
    </location>
</feature>
<evidence type="ECO:0000256" key="1">
    <source>
        <dbReference type="ARBA" id="ARBA00004651"/>
    </source>
</evidence>
<feature type="transmembrane region" description="Helical" evidence="6">
    <location>
        <begin position="148"/>
        <end position="173"/>
    </location>
</feature>
<comment type="caution">
    <text evidence="8">The sequence shown here is derived from an EMBL/GenBank/DDBJ whole genome shotgun (WGS) entry which is preliminary data.</text>
</comment>
<dbReference type="GO" id="GO:0005886">
    <property type="term" value="C:plasma membrane"/>
    <property type="evidence" value="ECO:0007669"/>
    <property type="project" value="UniProtKB-SubCell"/>
</dbReference>
<feature type="transmembrane region" description="Helical" evidence="6">
    <location>
        <begin position="617"/>
        <end position="637"/>
    </location>
</feature>
<dbReference type="InterPro" id="IPR003838">
    <property type="entry name" value="ABC3_permease_C"/>
</dbReference>
<dbReference type="RefSeq" id="WP_115480889.1">
    <property type="nucleotide sequence ID" value="NZ_QRCT01000012.1"/>
</dbReference>
<evidence type="ECO:0000256" key="2">
    <source>
        <dbReference type="ARBA" id="ARBA00022475"/>
    </source>
</evidence>
<reference evidence="8 9" key="1">
    <citation type="submission" date="2018-07" db="EMBL/GenBank/DDBJ databases">
        <title>Anaerosacharophilus polymeroproducens gen. nov. sp. nov., an anaerobic bacterium isolated from salt field.</title>
        <authorList>
            <person name="Kim W."/>
            <person name="Yang S.-H."/>
            <person name="Oh J."/>
            <person name="Lee J.-H."/>
            <person name="Kwon K.K."/>
        </authorList>
    </citation>
    <scope>NUCLEOTIDE SEQUENCE [LARGE SCALE GENOMIC DNA]</scope>
    <source>
        <strain evidence="8 9">MCWD5</strain>
    </source>
</reference>
<gene>
    <name evidence="8" type="ORF">DWV06_04105</name>
</gene>
<evidence type="ECO:0000256" key="3">
    <source>
        <dbReference type="ARBA" id="ARBA00022692"/>
    </source>
</evidence>
<comment type="similarity">
    <text evidence="6">Belongs to the ABC-4 integral membrane protein family.</text>
</comment>
<feature type="transmembrane region" description="Helical" evidence="6">
    <location>
        <begin position="101"/>
        <end position="128"/>
    </location>
</feature>
<dbReference type="OrthoDB" id="9781780at2"/>
<evidence type="ECO:0000259" key="7">
    <source>
        <dbReference type="Pfam" id="PF02687"/>
    </source>
</evidence>
<feature type="domain" description="ABC3 transporter permease C-terminal" evidence="7">
    <location>
        <begin position="60"/>
        <end position="180"/>
    </location>
</feature>
<dbReference type="Proteomes" id="UP000255036">
    <property type="component" value="Unassembled WGS sequence"/>
</dbReference>
<evidence type="ECO:0000313" key="9">
    <source>
        <dbReference type="Proteomes" id="UP000255036"/>
    </source>
</evidence>
<dbReference type="EMBL" id="QRCT01000012">
    <property type="protein sequence ID" value="RDU24657.1"/>
    <property type="molecule type" value="Genomic_DNA"/>
</dbReference>
<organism evidence="8 9">
    <name type="scientific">Anaerosacchariphilus polymeriproducens</name>
    <dbReference type="NCBI Taxonomy" id="1812858"/>
    <lineage>
        <taxon>Bacteria</taxon>
        <taxon>Bacillati</taxon>
        <taxon>Bacillota</taxon>
        <taxon>Clostridia</taxon>
        <taxon>Lachnospirales</taxon>
        <taxon>Lachnospiraceae</taxon>
        <taxon>Anaerosacchariphilus</taxon>
    </lineage>
</organism>
<evidence type="ECO:0000256" key="5">
    <source>
        <dbReference type="ARBA" id="ARBA00023136"/>
    </source>
</evidence>
<keyword evidence="3 6" id="KW-0812">Transmembrane</keyword>
<proteinExistence type="inferred from homology"/>
<accession>A0A371AYL2</accession>
<dbReference type="Pfam" id="PF02687">
    <property type="entry name" value="FtsX"/>
    <property type="match status" value="1"/>
</dbReference>
<feature type="transmembrane region" description="Helical" evidence="6">
    <location>
        <begin position="57"/>
        <end position="80"/>
    </location>
</feature>
<evidence type="ECO:0000256" key="6">
    <source>
        <dbReference type="PIRNR" id="PIRNR018968"/>
    </source>
</evidence>
<comment type="subcellular location">
    <subcellularLocation>
        <location evidence="1 6">Cell membrane</location>
        <topology evidence="1 6">Multi-pass membrane protein</topology>
    </subcellularLocation>
</comment>
<sequence length="651" mass="73615">MYFKLMIRNIKRSFGDYSVYLLTLFFAVAVFYIFNAIPYNQGIQSSSKEIRETLPIFINALSIFISIILGFLIIYANSFMMKRRSKELGTYMLLGMSTHRISVMLFFEMLLLGIVSLVSGILAGLFLSQGISFIIARIFKQELETIKFSFSIASVIKTVFFFLLIFIVVAAFFSYKVARIRIVDLIQIDKKSEKIRFAKTWVSITLFIISVILLVTAYITALSKDFRFNDVTKVIPVFILGSTGTYLFYFSASGFLLTILTSTKKLYYKKLNIFSLRQVANRIMTSTILISTISIMLLVTVCAFAGGFGLNDFAINKLKRAAPNDFEFTAGINTDIVPIGNYIKSEGYDKASISEADVYPSGVSLSNTVTKQALKEASKKNKNAYHNLLNLKLVLVKLTDYNNLRKQKGLDEISLDKGAIVLHVIESELKPFVQEFIDFNKTMRIAGCKRKIDGVYDENLVAHYLEFAVINDEELAETTPINKVVSVNINSKYEETFSEKVTNEIKKYKKGSLIVRFEVLQKLYGMSALAIFAGLYIGITFLIMSSAILALKQLTDAAQHRQRYKTLKDIGVDDEMIHGSIFIQMAIYFFAPILLTISNSAVALIAITNYIQIAGNFSIIKMVLFTIIVFTVFYGLYFNACKQGFSRIIFY</sequence>
<name>A0A371AYL2_9FIRM</name>
<dbReference type="PIRSF" id="PIRSF018968">
    <property type="entry name" value="ABC_permease_BceB"/>
    <property type="match status" value="1"/>
</dbReference>
<keyword evidence="9" id="KW-1185">Reference proteome</keyword>
<dbReference type="PANTHER" id="PTHR46795:SF3">
    <property type="entry name" value="ABC TRANSPORTER PERMEASE"/>
    <property type="match status" value="1"/>
</dbReference>
<dbReference type="GO" id="GO:0055085">
    <property type="term" value="P:transmembrane transport"/>
    <property type="evidence" value="ECO:0007669"/>
    <property type="project" value="UniProtKB-UniRule"/>
</dbReference>
<feature type="transmembrane region" description="Helical" evidence="6">
    <location>
        <begin position="586"/>
        <end position="611"/>
    </location>
</feature>
<protein>
    <submittedName>
        <fullName evidence="8">ABC transporter permease</fullName>
    </submittedName>
</protein>
<dbReference type="InterPro" id="IPR052536">
    <property type="entry name" value="ABC-4_Integral_Memb_Prot"/>
</dbReference>